<protein>
    <submittedName>
        <fullName evidence="1">Uncharacterized protein</fullName>
    </submittedName>
</protein>
<sequence length="76" mass="8024">MAPGLSRALMCGCKKPLRCGRISPCPGQVLLWALAVPWQPVPWEPGVTTLASDPGLDATGCGFSLQPGSLARHNQR</sequence>
<evidence type="ECO:0000313" key="2">
    <source>
        <dbReference type="Proteomes" id="UP000485058"/>
    </source>
</evidence>
<keyword evidence="2" id="KW-1185">Reference proteome</keyword>
<evidence type="ECO:0000313" key="1">
    <source>
        <dbReference type="EMBL" id="GFH17611.1"/>
    </source>
</evidence>
<dbReference type="AlphaFoldDB" id="A0A699Z667"/>
<gene>
    <name evidence="1" type="ORF">HaLaN_14280</name>
</gene>
<organism evidence="1 2">
    <name type="scientific">Haematococcus lacustris</name>
    <name type="common">Green alga</name>
    <name type="synonym">Haematococcus pluvialis</name>
    <dbReference type="NCBI Taxonomy" id="44745"/>
    <lineage>
        <taxon>Eukaryota</taxon>
        <taxon>Viridiplantae</taxon>
        <taxon>Chlorophyta</taxon>
        <taxon>core chlorophytes</taxon>
        <taxon>Chlorophyceae</taxon>
        <taxon>CS clade</taxon>
        <taxon>Chlamydomonadales</taxon>
        <taxon>Haematococcaceae</taxon>
        <taxon>Haematococcus</taxon>
    </lineage>
</organism>
<proteinExistence type="predicted"/>
<comment type="caution">
    <text evidence="1">The sequence shown here is derived from an EMBL/GenBank/DDBJ whole genome shotgun (WGS) entry which is preliminary data.</text>
</comment>
<accession>A0A699Z667</accession>
<reference evidence="1 2" key="1">
    <citation type="submission" date="2020-02" db="EMBL/GenBank/DDBJ databases">
        <title>Draft genome sequence of Haematococcus lacustris strain NIES-144.</title>
        <authorList>
            <person name="Morimoto D."/>
            <person name="Nakagawa S."/>
            <person name="Yoshida T."/>
            <person name="Sawayama S."/>
        </authorList>
    </citation>
    <scope>NUCLEOTIDE SEQUENCE [LARGE SCALE GENOMIC DNA]</scope>
    <source>
        <strain evidence="1 2">NIES-144</strain>
    </source>
</reference>
<dbReference type="EMBL" id="BLLF01001176">
    <property type="protein sequence ID" value="GFH17611.1"/>
    <property type="molecule type" value="Genomic_DNA"/>
</dbReference>
<name>A0A699Z667_HAELA</name>
<dbReference type="Proteomes" id="UP000485058">
    <property type="component" value="Unassembled WGS sequence"/>
</dbReference>